<feature type="transmembrane region" description="Helical" evidence="7">
    <location>
        <begin position="77"/>
        <end position="98"/>
    </location>
</feature>
<dbReference type="Pfam" id="PF02417">
    <property type="entry name" value="Chromate_transp"/>
    <property type="match status" value="1"/>
</dbReference>
<evidence type="ECO:0000256" key="7">
    <source>
        <dbReference type="SAM" id="Phobius"/>
    </source>
</evidence>
<dbReference type="InterPro" id="IPR052518">
    <property type="entry name" value="CHR_Transporter"/>
</dbReference>
<dbReference type="GO" id="GO:0005886">
    <property type="term" value="C:plasma membrane"/>
    <property type="evidence" value="ECO:0007669"/>
    <property type="project" value="UniProtKB-SubCell"/>
</dbReference>
<sequence>MNDTLIAIATIFSQLSLLAFGGGNTILPEMQRQVVDVHHWMSAHEFTALFALAQAAPGPNMMIVSLVGWHVAGWSGLLVASLAKFGPSSIVTVLALHAWERFRDRPWRRYVQQGLMPVTAGLVAASAVLIAQASNRTAIQWGITAVCAVLAYRTRIHPLWLLAGGALIGLTGFGQ</sequence>
<organism evidence="8 9">
    <name type="scientific">Burkholderia multivorans (strain ATCC 17616 / 249)</name>
    <dbReference type="NCBI Taxonomy" id="395019"/>
    <lineage>
        <taxon>Bacteria</taxon>
        <taxon>Pseudomonadati</taxon>
        <taxon>Pseudomonadota</taxon>
        <taxon>Betaproteobacteria</taxon>
        <taxon>Burkholderiales</taxon>
        <taxon>Burkholderiaceae</taxon>
        <taxon>Burkholderia</taxon>
        <taxon>Burkholderia cepacia complex</taxon>
    </lineage>
</organism>
<dbReference type="HOGENOM" id="CLU_018106_1_2_4"/>
<dbReference type="KEGG" id="bmu:Bmul_3005"/>
<dbReference type="RefSeq" id="WP_006402771.1">
    <property type="nucleotide sequence ID" value="NC_010084.1"/>
</dbReference>
<evidence type="ECO:0000256" key="1">
    <source>
        <dbReference type="ARBA" id="ARBA00004651"/>
    </source>
</evidence>
<dbReference type="STRING" id="395019.BMULJ_00227"/>
<keyword evidence="4 7" id="KW-0812">Transmembrane</keyword>
<evidence type="ECO:0000256" key="5">
    <source>
        <dbReference type="ARBA" id="ARBA00022989"/>
    </source>
</evidence>
<dbReference type="EMBL" id="AP009385">
    <property type="protein sequence ID" value="BAG42202.1"/>
    <property type="molecule type" value="Genomic_DNA"/>
</dbReference>
<evidence type="ECO:0000256" key="4">
    <source>
        <dbReference type="ARBA" id="ARBA00022692"/>
    </source>
</evidence>
<keyword evidence="5 7" id="KW-1133">Transmembrane helix</keyword>
<evidence type="ECO:0000256" key="3">
    <source>
        <dbReference type="ARBA" id="ARBA00022475"/>
    </source>
</evidence>
<dbReference type="PANTHER" id="PTHR43663">
    <property type="entry name" value="CHROMATE TRANSPORT PROTEIN-RELATED"/>
    <property type="match status" value="1"/>
</dbReference>
<dbReference type="Proteomes" id="UP000008815">
    <property type="component" value="Chromosome 1"/>
</dbReference>
<reference evidence="8 9" key="1">
    <citation type="submission" date="2007-04" db="EMBL/GenBank/DDBJ databases">
        <title>Complete genome sequence of Burkholderia multivorans ATCC 17616.</title>
        <authorList>
            <person name="Ohtsubo Y."/>
            <person name="Yamashita A."/>
            <person name="Kurokawa K."/>
            <person name="Takami H."/>
            <person name="Yuhara S."/>
            <person name="Nishiyama E."/>
            <person name="Endo R."/>
            <person name="Miyazaki R."/>
            <person name="Ono A."/>
            <person name="Yano K."/>
            <person name="Ito M."/>
            <person name="Sota M."/>
            <person name="Yuji N."/>
            <person name="Hattori M."/>
            <person name="Tsuda M."/>
        </authorList>
    </citation>
    <scope>NUCLEOTIDE SEQUENCE [LARGE SCALE GENOMIC DNA]</scope>
    <source>
        <strain evidence="9">ATCC 17616 / 249</strain>
    </source>
</reference>
<evidence type="ECO:0000256" key="2">
    <source>
        <dbReference type="ARBA" id="ARBA00005262"/>
    </source>
</evidence>
<keyword evidence="3" id="KW-1003">Cell membrane</keyword>
<evidence type="ECO:0000313" key="8">
    <source>
        <dbReference type="EMBL" id="BAG42202.1"/>
    </source>
</evidence>
<feature type="transmembrane region" description="Helical" evidence="7">
    <location>
        <begin position="159"/>
        <end position="174"/>
    </location>
</feature>
<accession>A0A0H3KBC3</accession>
<feature type="transmembrane region" description="Helical" evidence="7">
    <location>
        <begin position="6"/>
        <end position="27"/>
    </location>
</feature>
<gene>
    <name evidence="8" type="primary">chrA</name>
    <name evidence="8" type="ordered locus">BMULJ_00227</name>
</gene>
<keyword evidence="6 7" id="KW-0472">Membrane</keyword>
<comment type="subcellular location">
    <subcellularLocation>
        <location evidence="1">Cell membrane</location>
        <topology evidence="1">Multi-pass membrane protein</topology>
    </subcellularLocation>
</comment>
<dbReference type="KEGG" id="bmj:BMULJ_00227"/>
<feature type="transmembrane region" description="Helical" evidence="7">
    <location>
        <begin position="48"/>
        <end position="71"/>
    </location>
</feature>
<dbReference type="GeneID" id="89571545"/>
<dbReference type="InterPro" id="IPR003370">
    <property type="entry name" value="Chromate_transpt"/>
</dbReference>
<feature type="transmembrane region" description="Helical" evidence="7">
    <location>
        <begin position="110"/>
        <end position="131"/>
    </location>
</feature>
<keyword evidence="9" id="KW-1185">Reference proteome</keyword>
<evidence type="ECO:0000313" key="9">
    <source>
        <dbReference type="Proteomes" id="UP000008815"/>
    </source>
</evidence>
<dbReference type="AlphaFoldDB" id="A0A0H3KBC3"/>
<protein>
    <submittedName>
        <fullName evidence="8">Chromate transporter</fullName>
    </submittedName>
</protein>
<name>A0A0H3KBC3_BURM1</name>
<evidence type="ECO:0000256" key="6">
    <source>
        <dbReference type="ARBA" id="ARBA00023136"/>
    </source>
</evidence>
<dbReference type="eggNOG" id="COG2059">
    <property type="taxonomic scope" value="Bacteria"/>
</dbReference>
<proteinExistence type="inferred from homology"/>
<dbReference type="PANTHER" id="PTHR43663:SF1">
    <property type="entry name" value="CHROMATE TRANSPORTER"/>
    <property type="match status" value="1"/>
</dbReference>
<dbReference type="GO" id="GO:0015109">
    <property type="term" value="F:chromate transmembrane transporter activity"/>
    <property type="evidence" value="ECO:0007669"/>
    <property type="project" value="InterPro"/>
</dbReference>
<comment type="similarity">
    <text evidence="2">Belongs to the chromate ion transporter (CHR) (TC 2.A.51) family.</text>
</comment>